<sequence length="145" mass="16088">MRTKLSVLATFVLVLHESYGIFGSSVPQKSGAGSRNCGRISRFEVSRVPAGSSTVTVTRSSWTSEDVTRNFEYIGNYTGHETCLSHCNPCHPKPCTCRPECKCLPMKNYPRVGRCVKEGTPLPPGVEEGKHQCKNKKGKKRNSRR</sequence>
<evidence type="ECO:0000256" key="2">
    <source>
        <dbReference type="SAM" id="SignalP"/>
    </source>
</evidence>
<feature type="chain" id="PRO_5005516478" evidence="2">
    <location>
        <begin position="21"/>
        <end position="145"/>
    </location>
</feature>
<reference evidence="3" key="1">
    <citation type="submission" date="2012-12" db="EMBL/GenBank/DDBJ databases">
        <title>Identification and characterization of a phenylalanine ammonia-lyase gene family in Isatis indigotica Fort.</title>
        <authorList>
            <person name="Liu Q."/>
            <person name="Chen J."/>
            <person name="Zhou X."/>
            <person name="Di P."/>
            <person name="Xiao Y."/>
            <person name="Xuan H."/>
            <person name="Zhang L."/>
            <person name="Chen W."/>
        </authorList>
    </citation>
    <scope>NUCLEOTIDE SEQUENCE</scope>
    <source>
        <tissue evidence="3">Salivary gland</tissue>
    </source>
</reference>
<evidence type="ECO:0000256" key="1">
    <source>
        <dbReference type="SAM" id="MobiDB-lite"/>
    </source>
</evidence>
<dbReference type="AlphaFoldDB" id="A0A0K8R9S3"/>
<organism evidence="3">
    <name type="scientific">Ixodes ricinus</name>
    <name type="common">Common tick</name>
    <name type="synonym">Acarus ricinus</name>
    <dbReference type="NCBI Taxonomy" id="34613"/>
    <lineage>
        <taxon>Eukaryota</taxon>
        <taxon>Metazoa</taxon>
        <taxon>Ecdysozoa</taxon>
        <taxon>Arthropoda</taxon>
        <taxon>Chelicerata</taxon>
        <taxon>Arachnida</taxon>
        <taxon>Acari</taxon>
        <taxon>Parasitiformes</taxon>
        <taxon>Ixodida</taxon>
        <taxon>Ixodoidea</taxon>
        <taxon>Ixodidae</taxon>
        <taxon>Ixodinae</taxon>
        <taxon>Ixodes</taxon>
    </lineage>
</organism>
<dbReference type="EMBL" id="GADI01005913">
    <property type="protein sequence ID" value="JAA67895.1"/>
    <property type="molecule type" value="mRNA"/>
</dbReference>
<proteinExistence type="evidence at transcript level"/>
<evidence type="ECO:0000313" key="3">
    <source>
        <dbReference type="EMBL" id="JAA67895.1"/>
    </source>
</evidence>
<name>A0A0K8R9S3_IXORI</name>
<protein>
    <submittedName>
        <fullName evidence="3">Putative secreted protein</fullName>
    </submittedName>
</protein>
<accession>A0A0K8R9S3</accession>
<feature type="compositionally biased region" description="Basic residues" evidence="1">
    <location>
        <begin position="132"/>
        <end position="145"/>
    </location>
</feature>
<keyword evidence="2" id="KW-0732">Signal</keyword>
<feature type="region of interest" description="Disordered" evidence="1">
    <location>
        <begin position="120"/>
        <end position="145"/>
    </location>
</feature>
<feature type="signal peptide" evidence="2">
    <location>
        <begin position="1"/>
        <end position="20"/>
    </location>
</feature>